<organism evidence="2 3">
    <name type="scientific">Exiguobacterium aurantiacum</name>
    <dbReference type="NCBI Taxonomy" id="33987"/>
    <lineage>
        <taxon>Bacteria</taxon>
        <taxon>Bacillati</taxon>
        <taxon>Bacillota</taxon>
        <taxon>Bacilli</taxon>
        <taxon>Bacillales</taxon>
        <taxon>Bacillales Family XII. Incertae Sedis</taxon>
        <taxon>Exiguobacterium</taxon>
    </lineage>
</organism>
<dbReference type="RefSeq" id="WP_024372078.1">
    <property type="nucleotide sequence ID" value="NZ_UGGP01000001.1"/>
</dbReference>
<reference evidence="2 3" key="1">
    <citation type="submission" date="2018-06" db="EMBL/GenBank/DDBJ databases">
        <authorList>
            <consortium name="Pathogen Informatics"/>
            <person name="Doyle S."/>
        </authorList>
    </citation>
    <scope>NUCLEOTIDE SEQUENCE [LARGE SCALE GENOMIC DNA]</scope>
    <source>
        <strain evidence="2 3">NCTC13163</strain>
    </source>
</reference>
<gene>
    <name evidence="2" type="ORF">NCTC13163_02708</name>
</gene>
<dbReference type="AlphaFoldDB" id="A0A377FWU1"/>
<feature type="transmembrane region" description="Helical" evidence="1">
    <location>
        <begin position="102"/>
        <end position="122"/>
    </location>
</feature>
<proteinExistence type="predicted"/>
<dbReference type="EMBL" id="UGGP01000001">
    <property type="protein sequence ID" value="STO09291.1"/>
    <property type="molecule type" value="Genomic_DNA"/>
</dbReference>
<keyword evidence="1" id="KW-0472">Membrane</keyword>
<dbReference type="OrthoDB" id="2352713at2"/>
<feature type="transmembrane region" description="Helical" evidence="1">
    <location>
        <begin position="64"/>
        <end position="82"/>
    </location>
</feature>
<evidence type="ECO:0000313" key="3">
    <source>
        <dbReference type="Proteomes" id="UP000254060"/>
    </source>
</evidence>
<evidence type="ECO:0000256" key="1">
    <source>
        <dbReference type="SAM" id="Phobius"/>
    </source>
</evidence>
<name>A0A377FWU1_9BACL</name>
<evidence type="ECO:0000313" key="2">
    <source>
        <dbReference type="EMBL" id="STO09291.1"/>
    </source>
</evidence>
<sequence>MMRSRALRIDWLHAFLTGLAFIVPTGTEYVSELIRGESTVVPTILFYFLPVVIGFIVQTWSGIFISLLSGLLMSTLFIRLVVWPVDVTVHSFYAPGSVWFHFYQTTLFMWVLAFLVFAVSRLNTWHREKYRRPKSSDTMSS</sequence>
<keyword evidence="1" id="KW-0812">Transmembrane</keyword>
<keyword evidence="1" id="KW-1133">Transmembrane helix</keyword>
<feature type="transmembrane region" description="Helical" evidence="1">
    <location>
        <begin position="40"/>
        <end position="57"/>
    </location>
</feature>
<accession>A0A377FWU1</accession>
<dbReference type="STRING" id="1397694.GCA_000702585_00133"/>
<protein>
    <submittedName>
        <fullName evidence="2">Uncharacterized protein</fullName>
    </submittedName>
</protein>
<dbReference type="Proteomes" id="UP000254060">
    <property type="component" value="Unassembled WGS sequence"/>
</dbReference>